<keyword evidence="2" id="KW-0328">Glycosyltransferase</keyword>
<feature type="transmembrane region" description="Helical" evidence="4">
    <location>
        <begin position="361"/>
        <end position="384"/>
    </location>
</feature>
<dbReference type="InterPro" id="IPR029044">
    <property type="entry name" value="Nucleotide-diphossugar_trans"/>
</dbReference>
<feature type="transmembrane region" description="Helical" evidence="4">
    <location>
        <begin position="390"/>
        <end position="410"/>
    </location>
</feature>
<dbReference type="EMBL" id="FTNE01000019">
    <property type="protein sequence ID" value="SIR20357.1"/>
    <property type="molecule type" value="Genomic_DNA"/>
</dbReference>
<dbReference type="GO" id="GO:0016757">
    <property type="term" value="F:glycosyltransferase activity"/>
    <property type="evidence" value="ECO:0007669"/>
    <property type="project" value="UniProtKB-KW"/>
</dbReference>
<evidence type="ECO:0000256" key="2">
    <source>
        <dbReference type="ARBA" id="ARBA00022676"/>
    </source>
</evidence>
<evidence type="ECO:0000313" key="5">
    <source>
        <dbReference type="EMBL" id="SIR20357.1"/>
    </source>
</evidence>
<dbReference type="Proteomes" id="UP000186308">
    <property type="component" value="Unassembled WGS sequence"/>
</dbReference>
<evidence type="ECO:0000256" key="4">
    <source>
        <dbReference type="SAM" id="Phobius"/>
    </source>
</evidence>
<keyword evidence="4" id="KW-1133">Transmembrane helix</keyword>
<comment type="caution">
    <text evidence="5">The sequence shown here is derived from an EMBL/GenBank/DDBJ whole genome shotgun (WGS) entry which is preliminary data.</text>
</comment>
<dbReference type="CDD" id="cd06423">
    <property type="entry name" value="CESA_like"/>
    <property type="match status" value="1"/>
</dbReference>
<feature type="transmembrane region" description="Helical" evidence="4">
    <location>
        <begin position="51"/>
        <end position="71"/>
    </location>
</feature>
<dbReference type="Gene3D" id="3.90.550.10">
    <property type="entry name" value="Spore Coat Polysaccharide Biosynthesis Protein SpsA, Chain A"/>
    <property type="match status" value="1"/>
</dbReference>
<keyword evidence="4" id="KW-0472">Membrane</keyword>
<evidence type="ECO:0000313" key="6">
    <source>
        <dbReference type="Proteomes" id="UP000186308"/>
    </source>
</evidence>
<accession>A0A8G2CNI5</accession>
<evidence type="ECO:0000256" key="3">
    <source>
        <dbReference type="ARBA" id="ARBA00022679"/>
    </source>
</evidence>
<keyword evidence="6" id="KW-1185">Reference proteome</keyword>
<sequence>MPDILNPTLRMNSPRWTPPPTPWRSVAIHGAVMAVWVALFANAFFARGISAWSVGIVYIAYDTVLLAFTVWQTWPLRKAMVMPAPVGVRPTLGVIVAAYNEASVLEATVAGLIGQSDPPEVIVIADDGSTDGTAAVMRSVYRLEPPVAGTISAPSPIVPQLRWLRLPHGGKAVALNASLVHLATDLVLTVDADTILDGDAIGAMRTAFATTPGLVAATGVLTPVCDASLSGRVFEWFQTYEYIRNFLSRYAWMRQDSLLLISGAFAGFRRDALALVGGFDPDCLVEDYELIHRLRRYGFLHGLGWHSAVIGAARGRTSAPANLPAFLRQRRRWFGGFLQTQFWYRDMVGAARYRRLGTWMLPVKAIDTMQPIYGLCAFALLLWYVGTGRVAMLIPVGGFILGKIVIDLGFHGWSVHLYRNWVGGRTQAKPGLAILAAVIEPFSFQLFRHLGASWGWVYFLTGKRVWGVQKRVVALAGKSDA</sequence>
<dbReference type="AlphaFoldDB" id="A0A8G2CNI5"/>
<reference evidence="5 6" key="1">
    <citation type="submission" date="2017-01" db="EMBL/GenBank/DDBJ databases">
        <authorList>
            <person name="Varghese N."/>
            <person name="Submissions S."/>
        </authorList>
    </citation>
    <scope>NUCLEOTIDE SEQUENCE [LARGE SCALE GENOMIC DNA]</scope>
    <source>
        <strain evidence="5 6">ATCC 35905</strain>
    </source>
</reference>
<proteinExistence type="inferred from homology"/>
<dbReference type="Pfam" id="PF13641">
    <property type="entry name" value="Glyco_tranf_2_3"/>
    <property type="match status" value="1"/>
</dbReference>
<evidence type="ECO:0000256" key="1">
    <source>
        <dbReference type="ARBA" id="ARBA00006739"/>
    </source>
</evidence>
<dbReference type="SUPFAM" id="SSF53448">
    <property type="entry name" value="Nucleotide-diphospho-sugar transferases"/>
    <property type="match status" value="1"/>
</dbReference>
<protein>
    <submittedName>
        <fullName evidence="5">Glycosyltransferase, catalytic subunit of cellulose synthase and poly-beta-1,6-N-acetylglucosamine synthase</fullName>
    </submittedName>
</protein>
<dbReference type="PANTHER" id="PTHR43630">
    <property type="entry name" value="POLY-BETA-1,6-N-ACETYL-D-GLUCOSAMINE SYNTHASE"/>
    <property type="match status" value="1"/>
</dbReference>
<keyword evidence="4" id="KW-0812">Transmembrane</keyword>
<dbReference type="PANTHER" id="PTHR43630:SF1">
    <property type="entry name" value="POLY-BETA-1,6-N-ACETYL-D-GLUCOSAMINE SYNTHASE"/>
    <property type="match status" value="1"/>
</dbReference>
<organism evidence="5 6">
    <name type="scientific">Acidiphilium rubrum</name>
    <dbReference type="NCBI Taxonomy" id="526"/>
    <lineage>
        <taxon>Bacteria</taxon>
        <taxon>Pseudomonadati</taxon>
        <taxon>Pseudomonadota</taxon>
        <taxon>Alphaproteobacteria</taxon>
        <taxon>Acetobacterales</taxon>
        <taxon>Acidocellaceae</taxon>
        <taxon>Acidiphilium</taxon>
    </lineage>
</organism>
<gene>
    <name evidence="5" type="ORF">SAMN05421828_11915</name>
</gene>
<keyword evidence="3 5" id="KW-0808">Transferase</keyword>
<name>A0A8G2CNI5_ACIRU</name>
<comment type="similarity">
    <text evidence="1">Belongs to the glycosyltransferase 2 family.</text>
</comment>
<feature type="transmembrane region" description="Helical" evidence="4">
    <location>
        <begin position="21"/>
        <end position="45"/>
    </location>
</feature>